<comment type="function">
    <text evidence="4">Required for the processing of the 20S rRNA-precursor to mature 18S rRNA in a late step of the maturation of 40S ribosomal subunits. Has a physiological role leading to 18S rRNA stability.</text>
</comment>
<dbReference type="GO" id="GO:0006364">
    <property type="term" value="P:rRNA processing"/>
    <property type="evidence" value="ECO:0007669"/>
    <property type="project" value="UniProtKB-KW"/>
</dbReference>
<evidence type="ECO:0000313" key="5">
    <source>
        <dbReference type="EMBL" id="WWC88529.1"/>
    </source>
</evidence>
<dbReference type="PIRSF" id="PIRSF002148">
    <property type="entry name" value="Ribosomal_S21e"/>
    <property type="match status" value="1"/>
</dbReference>
<dbReference type="InterPro" id="IPR001931">
    <property type="entry name" value="Ribosomal_eS21"/>
</dbReference>
<evidence type="ECO:0000256" key="3">
    <source>
        <dbReference type="ARBA" id="ARBA00023274"/>
    </source>
</evidence>
<comment type="similarity">
    <text evidence="1 4">Belongs to the eukaryotic ribosomal protein eS21 family.</text>
</comment>
<sequence length="93" mass="10117">MDKGGIYQNDKGTLVDLYIPRHCSATNRLITAQDHASIQIQVADVDADGKAIKGQGTTIAICGRIRAQGDSDDSINRIATKEGLLKNVWSYTR</sequence>
<accession>A0AAX4JT76</accession>
<dbReference type="Proteomes" id="UP001355207">
    <property type="component" value="Chromosome 4"/>
</dbReference>
<dbReference type="GO" id="GO:0006412">
    <property type="term" value="P:translation"/>
    <property type="evidence" value="ECO:0007669"/>
    <property type="project" value="InterPro"/>
</dbReference>
<proteinExistence type="inferred from homology"/>
<keyword evidence="6" id="KW-1185">Reference proteome</keyword>
<dbReference type="GO" id="GO:0003735">
    <property type="term" value="F:structural constituent of ribosome"/>
    <property type="evidence" value="ECO:0007669"/>
    <property type="project" value="InterPro"/>
</dbReference>
<keyword evidence="4" id="KW-0698">rRNA processing</keyword>
<dbReference type="GO" id="GO:0022626">
    <property type="term" value="C:cytosolic ribosome"/>
    <property type="evidence" value="ECO:0007669"/>
    <property type="project" value="UniProtKB-ARBA"/>
</dbReference>
<keyword evidence="3 4" id="KW-0687">Ribonucleoprotein</keyword>
<name>A0AAX4JT76_9TREE</name>
<comment type="subunit">
    <text evidence="4">Component of the small ribosomal subunit.</text>
</comment>
<dbReference type="RefSeq" id="XP_066075292.1">
    <property type="nucleotide sequence ID" value="XM_066219195.1"/>
</dbReference>
<comment type="subcellular location">
    <subcellularLocation>
        <location evidence="4">Cytoplasm</location>
    </subcellularLocation>
</comment>
<evidence type="ECO:0000256" key="4">
    <source>
        <dbReference type="PIRNR" id="PIRNR002148"/>
    </source>
</evidence>
<dbReference type="FunFam" id="3.30.1230.20:FF:000001">
    <property type="entry name" value="40S ribosomal protein S21"/>
    <property type="match status" value="1"/>
</dbReference>
<evidence type="ECO:0000256" key="2">
    <source>
        <dbReference type="ARBA" id="ARBA00022980"/>
    </source>
</evidence>
<dbReference type="GO" id="GO:1990904">
    <property type="term" value="C:ribonucleoprotein complex"/>
    <property type="evidence" value="ECO:0007669"/>
    <property type="project" value="UniProtKB-KW"/>
</dbReference>
<evidence type="ECO:0000256" key="1">
    <source>
        <dbReference type="ARBA" id="ARBA00010228"/>
    </source>
</evidence>
<dbReference type="GeneID" id="91094110"/>
<dbReference type="AlphaFoldDB" id="A0AAX4JT76"/>
<dbReference type="PANTHER" id="PTHR10442">
    <property type="entry name" value="40S RIBOSOMAL PROTEIN S21"/>
    <property type="match status" value="1"/>
</dbReference>
<dbReference type="InterPro" id="IPR038579">
    <property type="entry name" value="Ribosomal_eS21_sf"/>
</dbReference>
<dbReference type="Pfam" id="PF01249">
    <property type="entry name" value="Ribosomal_S21e"/>
    <property type="match status" value="1"/>
</dbReference>
<dbReference type="Gene3D" id="3.30.1230.20">
    <property type="match status" value="1"/>
</dbReference>
<keyword evidence="4" id="KW-0963">Cytoplasm</keyword>
<gene>
    <name evidence="5" type="ORF">L201_003440</name>
</gene>
<evidence type="ECO:0000313" key="6">
    <source>
        <dbReference type="Proteomes" id="UP001355207"/>
    </source>
</evidence>
<dbReference type="GO" id="GO:0042274">
    <property type="term" value="P:ribosomal small subunit biogenesis"/>
    <property type="evidence" value="ECO:0007669"/>
    <property type="project" value="UniProtKB-ARBA"/>
</dbReference>
<reference evidence="5 6" key="1">
    <citation type="submission" date="2024-01" db="EMBL/GenBank/DDBJ databases">
        <title>Comparative genomics of Cryptococcus and Kwoniella reveals pathogenesis evolution and contrasting modes of karyotype evolution via chromosome fusion or intercentromeric recombination.</title>
        <authorList>
            <person name="Coelho M.A."/>
            <person name="David-Palma M."/>
            <person name="Shea T."/>
            <person name="Bowers K."/>
            <person name="McGinley-Smith S."/>
            <person name="Mohammad A.W."/>
            <person name="Gnirke A."/>
            <person name="Yurkov A.M."/>
            <person name="Nowrousian M."/>
            <person name="Sun S."/>
            <person name="Cuomo C.A."/>
            <person name="Heitman J."/>
        </authorList>
    </citation>
    <scope>NUCLEOTIDE SEQUENCE [LARGE SCALE GENOMIC DNA]</scope>
    <source>
        <strain evidence="5 6">CBS 6074</strain>
    </source>
</reference>
<keyword evidence="2 4" id="KW-0689">Ribosomal protein</keyword>
<protein>
    <recommendedName>
        <fullName evidence="4">40S ribosomal protein S21</fullName>
    </recommendedName>
</protein>
<dbReference type="EMBL" id="CP144101">
    <property type="protein sequence ID" value="WWC88529.1"/>
    <property type="molecule type" value="Genomic_DNA"/>
</dbReference>
<organism evidence="5 6">
    <name type="scientific">Kwoniella dendrophila CBS 6074</name>
    <dbReference type="NCBI Taxonomy" id="1295534"/>
    <lineage>
        <taxon>Eukaryota</taxon>
        <taxon>Fungi</taxon>
        <taxon>Dikarya</taxon>
        <taxon>Basidiomycota</taxon>
        <taxon>Agaricomycotina</taxon>
        <taxon>Tremellomycetes</taxon>
        <taxon>Tremellales</taxon>
        <taxon>Cryptococcaceae</taxon>
        <taxon>Kwoniella</taxon>
    </lineage>
</organism>